<protein>
    <recommendedName>
        <fullName evidence="2">Anti-sigma factor antagonist</fullName>
    </recommendedName>
</protein>
<accession>A0ABT5G414</accession>
<comment type="caution">
    <text evidence="4">The sequence shown here is derived from an EMBL/GenBank/DDBJ whole genome shotgun (WGS) entry which is preliminary data.</text>
</comment>
<dbReference type="PROSITE" id="PS50801">
    <property type="entry name" value="STAS"/>
    <property type="match status" value="1"/>
</dbReference>
<evidence type="ECO:0000259" key="3">
    <source>
        <dbReference type="PROSITE" id="PS50801"/>
    </source>
</evidence>
<dbReference type="SUPFAM" id="SSF52091">
    <property type="entry name" value="SpoIIaa-like"/>
    <property type="match status" value="1"/>
</dbReference>
<dbReference type="RefSeq" id="WP_272177940.1">
    <property type="nucleotide sequence ID" value="NZ_JAQOSK010000017.1"/>
</dbReference>
<gene>
    <name evidence="4" type="ORF">PO587_34530</name>
</gene>
<dbReference type="InterPro" id="IPR002645">
    <property type="entry name" value="STAS_dom"/>
</dbReference>
<evidence type="ECO:0000256" key="2">
    <source>
        <dbReference type="RuleBase" id="RU003749"/>
    </source>
</evidence>
<evidence type="ECO:0000313" key="4">
    <source>
        <dbReference type="EMBL" id="MDC2959554.1"/>
    </source>
</evidence>
<evidence type="ECO:0000313" key="5">
    <source>
        <dbReference type="Proteomes" id="UP001221328"/>
    </source>
</evidence>
<dbReference type="CDD" id="cd07043">
    <property type="entry name" value="STAS_anti-anti-sigma_factors"/>
    <property type="match status" value="1"/>
</dbReference>
<evidence type="ECO:0000256" key="1">
    <source>
        <dbReference type="ARBA" id="ARBA00009013"/>
    </source>
</evidence>
<dbReference type="Gene3D" id="3.30.750.24">
    <property type="entry name" value="STAS domain"/>
    <property type="match status" value="1"/>
</dbReference>
<dbReference type="NCBIfam" id="TIGR00377">
    <property type="entry name" value="ant_ant_sig"/>
    <property type="match status" value="1"/>
</dbReference>
<reference evidence="4 5" key="1">
    <citation type="journal article" date="2015" name="Int. J. Syst. Evol. Microbiol.">
        <title>Streptomyces gilvifuscus sp. nov., an actinomycete that produces antibacterial compounds isolated from soil.</title>
        <authorList>
            <person name="Nguyen T.M."/>
            <person name="Kim J."/>
        </authorList>
    </citation>
    <scope>NUCLEOTIDE SEQUENCE [LARGE SCALE GENOMIC DNA]</scope>
    <source>
        <strain evidence="4 5">T113</strain>
    </source>
</reference>
<keyword evidence="5" id="KW-1185">Reference proteome</keyword>
<comment type="similarity">
    <text evidence="1 2">Belongs to the anti-sigma-factor antagonist family.</text>
</comment>
<dbReference type="InterPro" id="IPR036513">
    <property type="entry name" value="STAS_dom_sf"/>
</dbReference>
<dbReference type="Proteomes" id="UP001221328">
    <property type="component" value="Unassembled WGS sequence"/>
</dbReference>
<dbReference type="InterPro" id="IPR003658">
    <property type="entry name" value="Anti-sigma_ant"/>
</dbReference>
<dbReference type="EMBL" id="JAQOSK010000017">
    <property type="protein sequence ID" value="MDC2959554.1"/>
    <property type="molecule type" value="Genomic_DNA"/>
</dbReference>
<dbReference type="Pfam" id="PF01740">
    <property type="entry name" value="STAS"/>
    <property type="match status" value="1"/>
</dbReference>
<name>A0ABT5G414_9ACTN</name>
<dbReference type="PANTHER" id="PTHR33495:SF2">
    <property type="entry name" value="ANTI-SIGMA FACTOR ANTAGONIST TM_1081-RELATED"/>
    <property type="match status" value="1"/>
</dbReference>
<organism evidence="4 5">
    <name type="scientific">Streptomyces gilvifuscus</name>
    <dbReference type="NCBI Taxonomy" id="1550617"/>
    <lineage>
        <taxon>Bacteria</taxon>
        <taxon>Bacillati</taxon>
        <taxon>Actinomycetota</taxon>
        <taxon>Actinomycetes</taxon>
        <taxon>Kitasatosporales</taxon>
        <taxon>Streptomycetaceae</taxon>
        <taxon>Streptomyces</taxon>
    </lineage>
</organism>
<feature type="domain" description="STAS" evidence="3">
    <location>
        <begin position="13"/>
        <end position="120"/>
    </location>
</feature>
<sequence>MTDVDPTGRPGRLSATPTVIDGIHVITLAGEIDRDTAQVLLQALPRPDTPRLRVVVDLEHVTFLDSTGINIFVSTHNTLAEHGGWLRLAAPTASVLRVLQIVGIDTVIDCCPTLHQALTT</sequence>
<proteinExistence type="inferred from homology"/>
<dbReference type="PANTHER" id="PTHR33495">
    <property type="entry name" value="ANTI-SIGMA FACTOR ANTAGONIST TM_1081-RELATED-RELATED"/>
    <property type="match status" value="1"/>
</dbReference>